<dbReference type="EMBL" id="QBKT01000009">
    <property type="protein sequence ID" value="PTX59466.1"/>
    <property type="molecule type" value="Genomic_DNA"/>
</dbReference>
<feature type="transmembrane region" description="Helical" evidence="1">
    <location>
        <begin position="6"/>
        <end position="24"/>
    </location>
</feature>
<dbReference type="AlphaFoldDB" id="A0A2T6BTV3"/>
<evidence type="ECO:0000256" key="1">
    <source>
        <dbReference type="SAM" id="Phobius"/>
    </source>
</evidence>
<dbReference type="Proteomes" id="UP000244090">
    <property type="component" value="Unassembled WGS sequence"/>
</dbReference>
<accession>A0A2T6BTV3</accession>
<name>A0A2T6BTV3_9FLAO</name>
<keyword evidence="1" id="KW-0472">Membrane</keyword>
<gene>
    <name evidence="2" type="ORF">C8N46_10954</name>
</gene>
<keyword evidence="1" id="KW-0812">Transmembrane</keyword>
<sequence>MISLGIYRFIAYIFLLLLKNIRFIRKFFLDPKYLEGTWVGFYIGSNNQVKFIVERFEQDLEILRIRGTAYNDQKRFHTS</sequence>
<protein>
    <submittedName>
        <fullName evidence="2">Uncharacterized protein</fullName>
    </submittedName>
</protein>
<reference evidence="2 3" key="1">
    <citation type="submission" date="2018-04" db="EMBL/GenBank/DDBJ databases">
        <title>Genomic Encyclopedia of Archaeal and Bacterial Type Strains, Phase II (KMG-II): from individual species to whole genera.</title>
        <authorList>
            <person name="Goeker M."/>
        </authorList>
    </citation>
    <scope>NUCLEOTIDE SEQUENCE [LARGE SCALE GENOMIC DNA]</scope>
    <source>
        <strain evidence="2 3">DSM 25731</strain>
    </source>
</reference>
<keyword evidence="1" id="KW-1133">Transmembrane helix</keyword>
<evidence type="ECO:0000313" key="2">
    <source>
        <dbReference type="EMBL" id="PTX59466.1"/>
    </source>
</evidence>
<proteinExistence type="predicted"/>
<comment type="caution">
    <text evidence="2">The sequence shown here is derived from an EMBL/GenBank/DDBJ whole genome shotgun (WGS) entry which is preliminary data.</text>
</comment>
<evidence type="ECO:0000313" key="3">
    <source>
        <dbReference type="Proteomes" id="UP000244090"/>
    </source>
</evidence>
<organism evidence="2 3">
    <name type="scientific">Kordia periserrulae</name>
    <dbReference type="NCBI Taxonomy" id="701523"/>
    <lineage>
        <taxon>Bacteria</taxon>
        <taxon>Pseudomonadati</taxon>
        <taxon>Bacteroidota</taxon>
        <taxon>Flavobacteriia</taxon>
        <taxon>Flavobacteriales</taxon>
        <taxon>Flavobacteriaceae</taxon>
        <taxon>Kordia</taxon>
    </lineage>
</organism>
<keyword evidence="3" id="KW-1185">Reference proteome</keyword>